<reference evidence="1 2" key="2">
    <citation type="submission" date="2018-11" db="EMBL/GenBank/DDBJ databases">
        <authorList>
            <consortium name="Pathogen Informatics"/>
        </authorList>
    </citation>
    <scope>NUCLEOTIDE SEQUENCE [LARGE SCALE GENOMIC DNA]</scope>
    <source>
        <strain evidence="1 2">Egypt</strain>
    </source>
</reference>
<reference evidence="3" key="1">
    <citation type="submission" date="2016-06" db="UniProtKB">
        <authorList>
            <consortium name="WormBaseParasite"/>
        </authorList>
    </citation>
    <scope>IDENTIFICATION</scope>
</reference>
<name>A0A183AL50_9TREM</name>
<dbReference type="EMBL" id="UZAN01044924">
    <property type="protein sequence ID" value="VDP81745.1"/>
    <property type="molecule type" value="Genomic_DNA"/>
</dbReference>
<gene>
    <name evidence="1" type="ORF">ECPE_LOCUS7685</name>
</gene>
<keyword evidence="2" id="KW-1185">Reference proteome</keyword>
<dbReference type="WBParaSite" id="ECPE_0000770101-mRNA-1">
    <property type="protein sequence ID" value="ECPE_0000770101-mRNA-1"/>
    <property type="gene ID" value="ECPE_0000770101"/>
</dbReference>
<evidence type="ECO:0000313" key="2">
    <source>
        <dbReference type="Proteomes" id="UP000272942"/>
    </source>
</evidence>
<proteinExistence type="predicted"/>
<sequence>MGAAEMLKTQYSNVFAAPQVEGLQLPIRLRNPKYLSLTNATFTAENGKAKQMALRKNATPGMDSIHQKSLILLANHIPEPLVTLFQRMVDEATPGIVETRHEFAEFSYRSSTITASEISCFTGLEHSSNNGPYQFVFLISYPDLSMPTAVFHKGPYLVPVYFSHS</sequence>
<dbReference type="OrthoDB" id="410381at2759"/>
<accession>A0A183AL50</accession>
<evidence type="ECO:0000313" key="3">
    <source>
        <dbReference type="WBParaSite" id="ECPE_0000770101-mRNA-1"/>
    </source>
</evidence>
<protein>
    <submittedName>
        <fullName evidence="3">BURP domain-containing protein</fullName>
    </submittedName>
</protein>
<organism evidence="3">
    <name type="scientific">Echinostoma caproni</name>
    <dbReference type="NCBI Taxonomy" id="27848"/>
    <lineage>
        <taxon>Eukaryota</taxon>
        <taxon>Metazoa</taxon>
        <taxon>Spiralia</taxon>
        <taxon>Lophotrochozoa</taxon>
        <taxon>Platyhelminthes</taxon>
        <taxon>Trematoda</taxon>
        <taxon>Digenea</taxon>
        <taxon>Plagiorchiida</taxon>
        <taxon>Echinostomata</taxon>
        <taxon>Echinostomatoidea</taxon>
        <taxon>Echinostomatidae</taxon>
        <taxon>Echinostoma</taxon>
    </lineage>
</organism>
<evidence type="ECO:0000313" key="1">
    <source>
        <dbReference type="EMBL" id="VDP81745.1"/>
    </source>
</evidence>
<dbReference type="Proteomes" id="UP000272942">
    <property type="component" value="Unassembled WGS sequence"/>
</dbReference>
<dbReference type="AlphaFoldDB" id="A0A183AL50"/>